<name>A0A1W2AMC3_9FIRM</name>
<feature type="transmembrane region" description="Helical" evidence="1">
    <location>
        <begin position="394"/>
        <end position="418"/>
    </location>
</feature>
<feature type="transmembrane region" description="Helical" evidence="1">
    <location>
        <begin position="302"/>
        <end position="325"/>
    </location>
</feature>
<evidence type="ECO:0000313" key="2">
    <source>
        <dbReference type="EMBL" id="SMC61662.1"/>
    </source>
</evidence>
<reference evidence="2 3" key="1">
    <citation type="submission" date="2017-04" db="EMBL/GenBank/DDBJ databases">
        <authorList>
            <person name="Afonso C.L."/>
            <person name="Miller P.J."/>
            <person name="Scott M.A."/>
            <person name="Spackman E."/>
            <person name="Goraichik I."/>
            <person name="Dimitrov K.M."/>
            <person name="Suarez D.L."/>
            <person name="Swayne D.E."/>
        </authorList>
    </citation>
    <scope>NUCLEOTIDE SEQUENCE [LARGE SCALE GENOMIC DNA]</scope>
    <source>
        <strain evidence="2 3">DSM 12816</strain>
    </source>
</reference>
<proteinExistence type="predicted"/>
<dbReference type="AlphaFoldDB" id="A0A1W2AMC3"/>
<keyword evidence="1" id="KW-1133">Transmembrane helix</keyword>
<accession>A0A1W2AMC3</accession>
<evidence type="ECO:0000256" key="1">
    <source>
        <dbReference type="SAM" id="Phobius"/>
    </source>
</evidence>
<gene>
    <name evidence="2" type="ORF">SAMN02745168_1823</name>
</gene>
<keyword evidence="1" id="KW-0472">Membrane</keyword>
<keyword evidence="1" id="KW-0812">Transmembrane</keyword>
<dbReference type="Proteomes" id="UP000192790">
    <property type="component" value="Unassembled WGS sequence"/>
</dbReference>
<dbReference type="EMBL" id="FWXW01000004">
    <property type="protein sequence ID" value="SMC61662.1"/>
    <property type="molecule type" value="Genomic_DNA"/>
</dbReference>
<dbReference type="RefSeq" id="WP_143806909.1">
    <property type="nucleotide sequence ID" value="NZ_FWXW01000004.1"/>
</dbReference>
<keyword evidence="3" id="KW-1185">Reference proteome</keyword>
<protein>
    <submittedName>
        <fullName evidence="2">Uncharacterized protein</fullName>
    </submittedName>
</protein>
<evidence type="ECO:0000313" key="3">
    <source>
        <dbReference type="Proteomes" id="UP000192790"/>
    </source>
</evidence>
<feature type="transmembrane region" description="Helical" evidence="1">
    <location>
        <begin position="337"/>
        <end position="360"/>
    </location>
</feature>
<sequence length="419" mass="47847">MKCSWSTSELNLQLDEQVSDDLIMHLNGCNPFCNGENITALRTHIDRGDAFSIYPSASNLFICDEQFIKSCTHPVALFKYYEKKIGNGKIPITIGKRDDILDIEPVTYSDDLGHTYQELLDTVILDVGSLKKTAVTTPPDIFYYLSNHNGNSNPFCRFLSEFLSLMAISDRVIASDENLNKFEFQIFTKDNVKKFRFTWQDVESMNNNFWYSCYKWITSDGQKSVDAKLKRNIVREAIAKHYSEDSVKSFNEESKSELIQIFDNILRLIVSGRTTEYFETQKTLKAEYIDIYSKNFESFSNVINAILALIVALVAGMYGVLFAQGEVFDVFSPNKSVGILLILMLVAEIFVLISSIAKFISHNSYIKKLRNINSDKLMISDEDQEYLKNNRTGLVTFVYITLTVIIALTIGGICWFMRS</sequence>
<organism evidence="2 3">
    <name type="scientific">Papillibacter cinnamivorans DSM 12816</name>
    <dbReference type="NCBI Taxonomy" id="1122930"/>
    <lineage>
        <taxon>Bacteria</taxon>
        <taxon>Bacillati</taxon>
        <taxon>Bacillota</taxon>
        <taxon>Clostridia</taxon>
        <taxon>Eubacteriales</taxon>
        <taxon>Oscillospiraceae</taxon>
        <taxon>Papillibacter</taxon>
    </lineage>
</organism>